<dbReference type="AlphaFoldDB" id="A0A917SZR6"/>
<evidence type="ECO:0000256" key="2">
    <source>
        <dbReference type="ARBA" id="ARBA00008520"/>
    </source>
</evidence>
<evidence type="ECO:0000256" key="4">
    <source>
        <dbReference type="ARBA" id="ARBA00022729"/>
    </source>
</evidence>
<name>A0A917SZR6_9ACTN</name>
<protein>
    <recommendedName>
        <fullName evidence="6">Probable sugar-binding periplasmic protein</fullName>
    </recommendedName>
</protein>
<comment type="function">
    <text evidence="5">Part of a binding-protein-dependent transport system for a sugar.</text>
</comment>
<dbReference type="InterPro" id="IPR006059">
    <property type="entry name" value="SBP"/>
</dbReference>
<sequence>MRLRKLVRLGAAAVAVSLTLTGCFTQGNNAKSSDDKPANLTGEFEVVSFYPEGSPDYKRLEGLAKEFEGRFPGAKVKLVFGGGQDVPKIQARWRAGDPPEVNYGFFGRMAGNPDGMKYVEAGQVQPLSDAMGKSLTGFDKAWKDAVLPAVRTIITSTDGTYYAAPEAVTTIQFFYNKKIFQQLGLSAPKTLPELFETADKVKASGVAPFAVTGTFAPYLQLYLDYLLMRRSGTQNMLDVIAGKKDFASLPGAADAVADLHKMVSSGYFMDGFKSTDFTAAQLAFFQGKAAMILMGSWLIGEMKESIPADFEVGTFAFPTVPGAAGDQTGVYGGVNVQTVAKQSKNPALGVEWLRFVSEKSNQEAFVSATGNISAYEGVAAPKGFEAQAEMLKQENAFRAELPGHPVGAGGGQGRLRPGGREALLRPGRRGGDRSEHQRRTEEGPRLRGSWR</sequence>
<dbReference type="RefSeq" id="WP_190247617.1">
    <property type="nucleotide sequence ID" value="NZ_BMPI01000001.1"/>
</dbReference>
<dbReference type="InterPro" id="IPR050490">
    <property type="entry name" value="Bact_solute-bd_prot1"/>
</dbReference>
<dbReference type="PROSITE" id="PS51257">
    <property type="entry name" value="PROKAR_LIPOPROTEIN"/>
    <property type="match status" value="1"/>
</dbReference>
<proteinExistence type="inferred from homology"/>
<dbReference type="Pfam" id="PF01547">
    <property type="entry name" value="SBP_bac_1"/>
    <property type="match status" value="1"/>
</dbReference>
<dbReference type="PANTHER" id="PTHR43649">
    <property type="entry name" value="ARABINOSE-BINDING PROTEIN-RELATED"/>
    <property type="match status" value="1"/>
</dbReference>
<evidence type="ECO:0000313" key="10">
    <source>
        <dbReference type="Proteomes" id="UP000642070"/>
    </source>
</evidence>
<evidence type="ECO:0000313" key="9">
    <source>
        <dbReference type="EMBL" id="GGM03043.1"/>
    </source>
</evidence>
<evidence type="ECO:0000256" key="6">
    <source>
        <dbReference type="ARBA" id="ARBA00049753"/>
    </source>
</evidence>
<dbReference type="Gene3D" id="3.40.190.10">
    <property type="entry name" value="Periplasmic binding protein-like II"/>
    <property type="match status" value="2"/>
</dbReference>
<reference evidence="9" key="2">
    <citation type="submission" date="2020-09" db="EMBL/GenBank/DDBJ databases">
        <authorList>
            <person name="Sun Q."/>
            <person name="Ohkuma M."/>
        </authorList>
    </citation>
    <scope>NUCLEOTIDE SEQUENCE</scope>
    <source>
        <strain evidence="9">JCM 19831</strain>
    </source>
</reference>
<feature type="compositionally biased region" description="Basic and acidic residues" evidence="7">
    <location>
        <begin position="418"/>
        <end position="445"/>
    </location>
</feature>
<evidence type="ECO:0000256" key="3">
    <source>
        <dbReference type="ARBA" id="ARBA00022448"/>
    </source>
</evidence>
<evidence type="ECO:0000256" key="5">
    <source>
        <dbReference type="ARBA" id="ARBA00049629"/>
    </source>
</evidence>
<dbReference type="SUPFAM" id="SSF53850">
    <property type="entry name" value="Periplasmic binding protein-like II"/>
    <property type="match status" value="1"/>
</dbReference>
<organism evidence="9 10">
    <name type="scientific">Dactylosporangium sucinum</name>
    <dbReference type="NCBI Taxonomy" id="1424081"/>
    <lineage>
        <taxon>Bacteria</taxon>
        <taxon>Bacillati</taxon>
        <taxon>Actinomycetota</taxon>
        <taxon>Actinomycetes</taxon>
        <taxon>Micromonosporales</taxon>
        <taxon>Micromonosporaceae</taxon>
        <taxon>Dactylosporangium</taxon>
    </lineage>
</organism>
<feature type="region of interest" description="Disordered" evidence="7">
    <location>
        <begin position="402"/>
        <end position="451"/>
    </location>
</feature>
<evidence type="ECO:0000256" key="8">
    <source>
        <dbReference type="SAM" id="SignalP"/>
    </source>
</evidence>
<gene>
    <name evidence="9" type="ORF">GCM10007977_000540</name>
</gene>
<comment type="similarity">
    <text evidence="2">Belongs to the bacterial solute-binding protein 1 family.</text>
</comment>
<keyword evidence="3" id="KW-0813">Transport</keyword>
<feature type="signal peptide" evidence="8">
    <location>
        <begin position="1"/>
        <end position="25"/>
    </location>
</feature>
<keyword evidence="4 8" id="KW-0732">Signal</keyword>
<comment type="subcellular location">
    <subcellularLocation>
        <location evidence="1">Cell envelope</location>
    </subcellularLocation>
</comment>
<evidence type="ECO:0000256" key="1">
    <source>
        <dbReference type="ARBA" id="ARBA00004196"/>
    </source>
</evidence>
<dbReference type="GO" id="GO:0030313">
    <property type="term" value="C:cell envelope"/>
    <property type="evidence" value="ECO:0007669"/>
    <property type="project" value="UniProtKB-SubCell"/>
</dbReference>
<accession>A0A917SZR6</accession>
<dbReference type="Proteomes" id="UP000642070">
    <property type="component" value="Unassembled WGS sequence"/>
</dbReference>
<dbReference type="PANTHER" id="PTHR43649:SF28">
    <property type="entry name" value="BINDING PROTEIN COMPONENT OF ABC SUGAR TRANSPORTER-RELATED"/>
    <property type="match status" value="1"/>
</dbReference>
<keyword evidence="10" id="KW-1185">Reference proteome</keyword>
<comment type="caution">
    <text evidence="9">The sequence shown here is derived from an EMBL/GenBank/DDBJ whole genome shotgun (WGS) entry which is preliminary data.</text>
</comment>
<evidence type="ECO:0000256" key="7">
    <source>
        <dbReference type="SAM" id="MobiDB-lite"/>
    </source>
</evidence>
<reference evidence="9" key="1">
    <citation type="journal article" date="2014" name="Int. J. Syst. Evol. Microbiol.">
        <title>Complete genome sequence of Corynebacterium casei LMG S-19264T (=DSM 44701T), isolated from a smear-ripened cheese.</title>
        <authorList>
            <consortium name="US DOE Joint Genome Institute (JGI-PGF)"/>
            <person name="Walter F."/>
            <person name="Albersmeier A."/>
            <person name="Kalinowski J."/>
            <person name="Ruckert C."/>
        </authorList>
    </citation>
    <scope>NUCLEOTIDE SEQUENCE</scope>
    <source>
        <strain evidence="9">JCM 19831</strain>
    </source>
</reference>
<dbReference type="EMBL" id="BMPI01000001">
    <property type="protein sequence ID" value="GGM03043.1"/>
    <property type="molecule type" value="Genomic_DNA"/>
</dbReference>
<feature type="chain" id="PRO_5038524838" description="Probable sugar-binding periplasmic protein" evidence="8">
    <location>
        <begin position="26"/>
        <end position="451"/>
    </location>
</feature>